<sequence>MLRGTLTFVITSYRRSSNSGMSGCDTLQHVTKHDEVPPHLEFAPLTYMAGYLAFVCEQTTRDFAPSTTASDGSTPPFACSTTKSTRSAHAGIRRNATDDPGTSLVTTKVPAHKLRKPVWTLLRAKYQRLKAQKNRSPGEDAPSVRPKLGQRKHLRRPVTGAGTRGADGGSSSQVLMMSSAFEMDTAPPLNVTQTGPPLLSQTPGASQAPATTPLPSDAQINSQQMNQRSNPPKQQNARPQQRLAKCSTIVVKFDGYIDITRLNFSAVCQGILYAVQATPTEKEDTYIKRREKQNLIVVQTYRATIAHRLMNSTSIIVGSKTYQIRCYNAFDETYSRGVIHGIYPDITEETLRSELTIQGRTIANVRRLGTTNTVLVIVEGEELHRHARLFSGVYNIYPERRKTAQCASCQELGHRADVCPNRRTYVRCPHCSKQLPPGQETSDPTHECEQYCFLCDDHNHSPSSPNCPRKTVNTPRRNQTANDTAKNAVARYSQPSQNPEDWPPLPRPTLPISNRFAPLQDASPTRAPSGDRNRGRSRSRSRGPPQHQTPSYGSPRLPYPVNAQPNALPGNQKKTQNAKSLPWEHSGIPQGHTNPSSGPVSASITKVRWEERNRESSTQQSAVARGTLAEFGPGAVQSKAPGRARASTGRYLVRATVQRSAEPGDVQGGRGSEVPGASVRATGWIKGRRAVSSHTQRCSRLGRGPLVPDCRELCLVVSRVKRGKPSAELPHRSRVEQHFGTAHTVLCWTGLPRATDTRGCSTRPPRQQLSPRCSRHLLDAATAPRNVRRGARDSSHPFLFPRAVVYLATRATPVFFELTFTLLHKCVKTPPCLFYAPLYTSRSAEPS</sequence>
<reference evidence="1" key="1">
    <citation type="submission" date="2020-05" db="EMBL/GenBank/DDBJ databases">
        <title>Large-scale comparative analyses of tick genomes elucidate their genetic diversity and vector capacities.</title>
        <authorList>
            <person name="Jia N."/>
            <person name="Wang J."/>
            <person name="Shi W."/>
            <person name="Du L."/>
            <person name="Sun Y."/>
            <person name="Zhan W."/>
            <person name="Jiang J."/>
            <person name="Wang Q."/>
            <person name="Zhang B."/>
            <person name="Ji P."/>
            <person name="Sakyi L.B."/>
            <person name="Cui X."/>
            <person name="Yuan T."/>
            <person name="Jiang B."/>
            <person name="Yang W."/>
            <person name="Lam T.T.-Y."/>
            <person name="Chang Q."/>
            <person name="Ding S."/>
            <person name="Wang X."/>
            <person name="Zhu J."/>
            <person name="Ruan X."/>
            <person name="Zhao L."/>
            <person name="Wei J."/>
            <person name="Que T."/>
            <person name="Du C."/>
            <person name="Cheng J."/>
            <person name="Dai P."/>
            <person name="Han X."/>
            <person name="Huang E."/>
            <person name="Gao Y."/>
            <person name="Liu J."/>
            <person name="Shao H."/>
            <person name="Ye R."/>
            <person name="Li L."/>
            <person name="Wei W."/>
            <person name="Wang X."/>
            <person name="Wang C."/>
            <person name="Yang T."/>
            <person name="Huo Q."/>
            <person name="Li W."/>
            <person name="Guo W."/>
            <person name="Chen H."/>
            <person name="Zhou L."/>
            <person name="Ni X."/>
            <person name="Tian J."/>
            <person name="Zhou Y."/>
            <person name="Sheng Y."/>
            <person name="Liu T."/>
            <person name="Pan Y."/>
            <person name="Xia L."/>
            <person name="Li J."/>
            <person name="Zhao F."/>
            <person name="Cao W."/>
        </authorList>
    </citation>
    <scope>NUCLEOTIDE SEQUENCE</scope>
    <source>
        <strain evidence="1">Hyas-2018</strain>
    </source>
</reference>
<proteinExistence type="predicted"/>
<name>A0ACB7TA38_HYAAI</name>
<protein>
    <submittedName>
        <fullName evidence="1">Uncharacterized protein</fullName>
    </submittedName>
</protein>
<gene>
    <name evidence="1" type="ORF">HPB50_013538</name>
</gene>
<dbReference type="Proteomes" id="UP000821845">
    <property type="component" value="Chromosome 10"/>
</dbReference>
<evidence type="ECO:0000313" key="1">
    <source>
        <dbReference type="EMBL" id="KAH6942993.1"/>
    </source>
</evidence>
<accession>A0ACB7TA38</accession>
<keyword evidence="2" id="KW-1185">Reference proteome</keyword>
<comment type="caution">
    <text evidence="1">The sequence shown here is derived from an EMBL/GenBank/DDBJ whole genome shotgun (WGS) entry which is preliminary data.</text>
</comment>
<dbReference type="EMBL" id="CM023490">
    <property type="protein sequence ID" value="KAH6942993.1"/>
    <property type="molecule type" value="Genomic_DNA"/>
</dbReference>
<evidence type="ECO:0000313" key="2">
    <source>
        <dbReference type="Proteomes" id="UP000821845"/>
    </source>
</evidence>
<organism evidence="1 2">
    <name type="scientific">Hyalomma asiaticum</name>
    <name type="common">Tick</name>
    <dbReference type="NCBI Taxonomy" id="266040"/>
    <lineage>
        <taxon>Eukaryota</taxon>
        <taxon>Metazoa</taxon>
        <taxon>Ecdysozoa</taxon>
        <taxon>Arthropoda</taxon>
        <taxon>Chelicerata</taxon>
        <taxon>Arachnida</taxon>
        <taxon>Acari</taxon>
        <taxon>Parasitiformes</taxon>
        <taxon>Ixodida</taxon>
        <taxon>Ixodoidea</taxon>
        <taxon>Ixodidae</taxon>
        <taxon>Hyalomminae</taxon>
        <taxon>Hyalomma</taxon>
    </lineage>
</organism>